<dbReference type="RefSeq" id="WP_241370912.1">
    <property type="nucleotide sequence ID" value="NZ_JAKZFC010000009.1"/>
</dbReference>
<evidence type="ECO:0000259" key="3">
    <source>
        <dbReference type="Pfam" id="PF18705"/>
    </source>
</evidence>
<feature type="domain" description="DUF5643" evidence="3">
    <location>
        <begin position="218"/>
        <end position="338"/>
    </location>
</feature>
<reference evidence="4 5" key="1">
    <citation type="submission" date="2022-03" db="EMBL/GenBank/DDBJ databases">
        <authorList>
            <person name="Jo J.-H."/>
            <person name="Im W.-T."/>
        </authorList>
    </citation>
    <scope>NUCLEOTIDE SEQUENCE [LARGE SCALE GENOMIC DNA]</scope>
    <source>
        <strain evidence="4 5">MA9</strain>
    </source>
</reference>
<keyword evidence="1" id="KW-1133">Transmembrane helix</keyword>
<proteinExistence type="predicted"/>
<evidence type="ECO:0000313" key="4">
    <source>
        <dbReference type="EMBL" id="MCH7323754.1"/>
    </source>
</evidence>
<dbReference type="EMBL" id="JAKZFC010000009">
    <property type="protein sequence ID" value="MCH7323754.1"/>
    <property type="molecule type" value="Genomic_DNA"/>
</dbReference>
<name>A0ABS9UI35_9BACL</name>
<protein>
    <submittedName>
        <fullName evidence="4">DUF4179 domain-containing protein</fullName>
    </submittedName>
</protein>
<dbReference type="Pfam" id="PF13786">
    <property type="entry name" value="DUF4179"/>
    <property type="match status" value="1"/>
</dbReference>
<dbReference type="Pfam" id="PF18705">
    <property type="entry name" value="DUF5643"/>
    <property type="match status" value="1"/>
</dbReference>
<feature type="domain" description="DUF4179" evidence="2">
    <location>
        <begin position="38"/>
        <end position="126"/>
    </location>
</feature>
<gene>
    <name evidence="4" type="ORF">LZ480_17925</name>
</gene>
<evidence type="ECO:0000256" key="1">
    <source>
        <dbReference type="SAM" id="Phobius"/>
    </source>
</evidence>
<evidence type="ECO:0000313" key="5">
    <source>
        <dbReference type="Proteomes" id="UP001316087"/>
    </source>
</evidence>
<dbReference type="Gene3D" id="2.60.40.1630">
    <property type="entry name" value="bacillus anthracis domain"/>
    <property type="match status" value="1"/>
</dbReference>
<dbReference type="InterPro" id="IPR025436">
    <property type="entry name" value="DUF4179"/>
</dbReference>
<evidence type="ECO:0000259" key="2">
    <source>
        <dbReference type="Pfam" id="PF13786"/>
    </source>
</evidence>
<comment type="caution">
    <text evidence="4">The sequence shown here is derived from an EMBL/GenBank/DDBJ whole genome shotgun (WGS) entry which is preliminary data.</text>
</comment>
<organism evidence="4 5">
    <name type="scientific">Solibacillus palustris</name>
    <dbReference type="NCBI Taxonomy" id="2908203"/>
    <lineage>
        <taxon>Bacteria</taxon>
        <taxon>Bacillati</taxon>
        <taxon>Bacillota</taxon>
        <taxon>Bacilli</taxon>
        <taxon>Bacillales</taxon>
        <taxon>Caryophanaceae</taxon>
        <taxon>Solibacillus</taxon>
    </lineage>
</organism>
<keyword evidence="1" id="KW-0472">Membrane</keyword>
<dbReference type="Gene3D" id="2.60.40.1640">
    <property type="entry name" value="Conserved domain protein"/>
    <property type="match status" value="1"/>
</dbReference>
<feature type="transmembrane region" description="Helical" evidence="1">
    <location>
        <begin position="44"/>
        <end position="66"/>
    </location>
</feature>
<dbReference type="InterPro" id="IPR040680">
    <property type="entry name" value="DUF5643"/>
</dbReference>
<keyword evidence="5" id="KW-1185">Reference proteome</keyword>
<sequence length="342" mass="37720">MSMKEWMELDIDNLELEQVTELEKQRVKQHVFKKRKKAPIWKSLSVAAVLLISATTVTTFAFPSLASQIPFMNNVISYFDDDYGQYTNFEAFSDDLGLVDSDNGVSILIDHAVYDGTNIIVSYALKTESNLGKSLSISGGNWFDVKGANGMSGSDKIIQVDNNHYIGVAELTPFFKDSEHPETIEVTWEPKAFYNHETTMEVKGDWSFNFSLSRLEGTVLAVNKTVESSGVNLALNSIEFTDVSTVLSYKQFASDELMKSWLSVTPVFTVKDNLGNIYVDGTSGGGQTSDDFKTFTGTTTFGAIKDGATKLFIEPTAIASLENGRGHEEIPLSVIVIELTSK</sequence>
<keyword evidence="1" id="KW-0812">Transmembrane</keyword>
<dbReference type="Proteomes" id="UP001316087">
    <property type="component" value="Unassembled WGS sequence"/>
</dbReference>
<accession>A0ABS9UI35</accession>